<dbReference type="Pfam" id="PF12833">
    <property type="entry name" value="HTH_18"/>
    <property type="match status" value="1"/>
</dbReference>
<dbReference type="Proteomes" id="UP001057753">
    <property type="component" value="Unassembled WGS sequence"/>
</dbReference>
<dbReference type="PANTHER" id="PTHR43280:SF28">
    <property type="entry name" value="HTH-TYPE TRANSCRIPTIONAL ACTIVATOR RHAS"/>
    <property type="match status" value="1"/>
</dbReference>
<keyword evidence="2" id="KW-0238">DNA-binding</keyword>
<evidence type="ECO:0000313" key="7">
    <source>
        <dbReference type="Proteomes" id="UP001057753"/>
    </source>
</evidence>
<comment type="caution">
    <text evidence="6">The sequence shown here is derived from an EMBL/GenBank/DDBJ whole genome shotgun (WGS) entry which is preliminary data.</text>
</comment>
<feature type="domain" description="HTH araC/xylS-type" evidence="4">
    <location>
        <begin position="163"/>
        <end position="261"/>
    </location>
</feature>
<organism evidence="6 7">
    <name type="scientific">Salipaludibacillus agaradhaerens</name>
    <name type="common">Bacillus agaradhaerens</name>
    <dbReference type="NCBI Taxonomy" id="76935"/>
    <lineage>
        <taxon>Bacteria</taxon>
        <taxon>Bacillati</taxon>
        <taxon>Bacillota</taxon>
        <taxon>Bacilli</taxon>
        <taxon>Bacillales</taxon>
        <taxon>Bacillaceae</taxon>
    </lineage>
</organism>
<evidence type="ECO:0000256" key="1">
    <source>
        <dbReference type="ARBA" id="ARBA00023015"/>
    </source>
</evidence>
<feature type="domain" description="Fe/B12 periplasmic-binding" evidence="5">
    <location>
        <begin position="265"/>
        <end position="530"/>
    </location>
</feature>
<dbReference type="InterPro" id="IPR037923">
    <property type="entry name" value="HTH-like"/>
</dbReference>
<dbReference type="PANTHER" id="PTHR43280">
    <property type="entry name" value="ARAC-FAMILY TRANSCRIPTIONAL REGULATOR"/>
    <property type="match status" value="1"/>
</dbReference>
<accession>A0A9Q4B2E9</accession>
<dbReference type="GO" id="GO:0043565">
    <property type="term" value="F:sequence-specific DNA binding"/>
    <property type="evidence" value="ECO:0007669"/>
    <property type="project" value="InterPro"/>
</dbReference>
<dbReference type="Pfam" id="PF02311">
    <property type="entry name" value="AraC_binding"/>
    <property type="match status" value="1"/>
</dbReference>
<dbReference type="InterPro" id="IPR003313">
    <property type="entry name" value="AraC-bd"/>
</dbReference>
<dbReference type="Gene3D" id="1.10.10.60">
    <property type="entry name" value="Homeodomain-like"/>
    <property type="match status" value="2"/>
</dbReference>
<evidence type="ECO:0000313" key="6">
    <source>
        <dbReference type="EMBL" id="MCR6097094.1"/>
    </source>
</evidence>
<evidence type="ECO:0000256" key="2">
    <source>
        <dbReference type="ARBA" id="ARBA00023125"/>
    </source>
</evidence>
<dbReference type="GO" id="GO:0003700">
    <property type="term" value="F:DNA-binding transcription factor activity"/>
    <property type="evidence" value="ECO:0007669"/>
    <property type="project" value="InterPro"/>
</dbReference>
<dbReference type="Pfam" id="PF01497">
    <property type="entry name" value="Peripla_BP_2"/>
    <property type="match status" value="1"/>
</dbReference>
<dbReference type="EMBL" id="JABXYM010000001">
    <property type="protein sequence ID" value="MCR6097094.1"/>
    <property type="molecule type" value="Genomic_DNA"/>
</dbReference>
<sequence>MTNQPTVLNPKELGLIECIHASHHLLSQDMKSYKLVNYTFLFFKKGDGDLYINEKRHFIKMNRFFLLHPGMTMRIANKGENLIHYYHIEFRKVHVHDSTFNHLQGPIYAAHPSALAHHTENLVHKPKMEGNQQLKKLRLQMLTYELIYFLHTDQHTISQSNIKIAEEFIQTHYQEDINRDMLASMTGLSPSHFSVRFKKETGRSPMDYLTHIRIEKAKELLTTTNDRLKGIAKSVGYQDEFYFSRIFKKVSGIPPTVYSQTKRHRIVNLVCAFNGHFHALNHIPFASLNNNAVEGYRLYTHKNPIYFSKGRGIYEIFHSLLDKLADMNPDLIICGDFPAEFEESTKHVAPTINIPWAKQDWRGHLQQIAQLIGKEEEAAKWLNEYDEKAHTAANNVRKYINPVDKIMIIRIYAGQYRLYGKRNIGQVLYNDLKLTPVEEVKQIGKEMNQQIFTLDNILKSKADHLFIMTSPDKYSKQLLRQLVEDKKWPNIPAVAKHQVYHIDNMPWLEYSAYAHELLLERSVTLFKEHALRTNNSTNTSI</sequence>
<dbReference type="RefSeq" id="WP_257821534.1">
    <property type="nucleotide sequence ID" value="NZ_JABXYM010000001.1"/>
</dbReference>
<dbReference type="InterPro" id="IPR018060">
    <property type="entry name" value="HTH_AraC"/>
</dbReference>
<dbReference type="InterPro" id="IPR002491">
    <property type="entry name" value="ABC_transptr_periplasmic_BD"/>
</dbReference>
<dbReference type="SUPFAM" id="SSF46689">
    <property type="entry name" value="Homeodomain-like"/>
    <property type="match status" value="2"/>
</dbReference>
<dbReference type="SMART" id="SM00342">
    <property type="entry name" value="HTH_ARAC"/>
    <property type="match status" value="1"/>
</dbReference>
<keyword evidence="7" id="KW-1185">Reference proteome</keyword>
<dbReference type="Gene3D" id="3.40.50.1980">
    <property type="entry name" value="Nitrogenase molybdenum iron protein domain"/>
    <property type="match status" value="2"/>
</dbReference>
<dbReference type="InterPro" id="IPR009057">
    <property type="entry name" value="Homeodomain-like_sf"/>
</dbReference>
<evidence type="ECO:0000259" key="5">
    <source>
        <dbReference type="PROSITE" id="PS50983"/>
    </source>
</evidence>
<keyword evidence="3" id="KW-0804">Transcription</keyword>
<protein>
    <submittedName>
        <fullName evidence="6">AraC family transcriptional regulator</fullName>
    </submittedName>
</protein>
<dbReference type="SUPFAM" id="SSF51215">
    <property type="entry name" value="Regulatory protein AraC"/>
    <property type="match status" value="1"/>
</dbReference>
<keyword evidence="1" id="KW-0805">Transcription regulation</keyword>
<name>A0A9Q4B2E9_SALAG</name>
<dbReference type="AlphaFoldDB" id="A0A9Q4B2E9"/>
<gene>
    <name evidence="6" type="ORF">HXA33_11040</name>
</gene>
<proteinExistence type="predicted"/>
<dbReference type="PROSITE" id="PS50983">
    <property type="entry name" value="FE_B12_PBP"/>
    <property type="match status" value="1"/>
</dbReference>
<reference evidence="6" key="1">
    <citation type="submission" date="2020-06" db="EMBL/GenBank/DDBJ databases">
        <title>Insight into the genomes of haloalkaliphilic bacilli from Kenyan soda lakes.</title>
        <authorList>
            <person name="Mwirichia R."/>
            <person name="Villamizar G.C."/>
            <person name="Poehlein A."/>
            <person name="Mugweru J."/>
            <person name="Kipnyargis A."/>
            <person name="Kiplimo D."/>
            <person name="Orwa P."/>
            <person name="Daniel R."/>
        </authorList>
    </citation>
    <scope>NUCLEOTIDE SEQUENCE</scope>
    <source>
        <strain evidence="6">B1096_S55</strain>
    </source>
</reference>
<evidence type="ECO:0000256" key="3">
    <source>
        <dbReference type="ARBA" id="ARBA00023163"/>
    </source>
</evidence>
<evidence type="ECO:0000259" key="4">
    <source>
        <dbReference type="PROSITE" id="PS01124"/>
    </source>
</evidence>
<dbReference type="PROSITE" id="PS01124">
    <property type="entry name" value="HTH_ARAC_FAMILY_2"/>
    <property type="match status" value="1"/>
</dbReference>
<dbReference type="SUPFAM" id="SSF53807">
    <property type="entry name" value="Helical backbone' metal receptor"/>
    <property type="match status" value="1"/>
</dbReference>